<proteinExistence type="predicted"/>
<comment type="caution">
    <text evidence="2">The sequence shown here is derived from an EMBL/GenBank/DDBJ whole genome shotgun (WGS) entry which is preliminary data.</text>
</comment>
<organism evidence="2 4">
    <name type="scientific">Adineta ricciae</name>
    <name type="common">Rotifer</name>
    <dbReference type="NCBI Taxonomy" id="249248"/>
    <lineage>
        <taxon>Eukaryota</taxon>
        <taxon>Metazoa</taxon>
        <taxon>Spiralia</taxon>
        <taxon>Gnathifera</taxon>
        <taxon>Rotifera</taxon>
        <taxon>Eurotatoria</taxon>
        <taxon>Bdelloidea</taxon>
        <taxon>Adinetida</taxon>
        <taxon>Adinetidae</taxon>
        <taxon>Adineta</taxon>
    </lineage>
</organism>
<name>A0A814PB80_ADIRI</name>
<dbReference type="EMBL" id="CAJNOR010000089">
    <property type="protein sequence ID" value="CAF0792070.1"/>
    <property type="molecule type" value="Genomic_DNA"/>
</dbReference>
<dbReference type="Proteomes" id="UP000663828">
    <property type="component" value="Unassembled WGS sequence"/>
</dbReference>
<reference evidence="2" key="1">
    <citation type="submission" date="2021-02" db="EMBL/GenBank/DDBJ databases">
        <authorList>
            <person name="Nowell W R."/>
        </authorList>
    </citation>
    <scope>NUCLEOTIDE SEQUENCE</scope>
</reference>
<protein>
    <submittedName>
        <fullName evidence="2">Uncharacterized protein</fullName>
    </submittedName>
</protein>
<evidence type="ECO:0000313" key="3">
    <source>
        <dbReference type="Proteomes" id="UP000663828"/>
    </source>
</evidence>
<dbReference type="EMBL" id="CAJNOJ010000099">
    <property type="protein sequence ID" value="CAF1105512.1"/>
    <property type="molecule type" value="Genomic_DNA"/>
</dbReference>
<dbReference type="Gene3D" id="2.170.260.10">
    <property type="entry name" value="paz domain"/>
    <property type="match status" value="1"/>
</dbReference>
<evidence type="ECO:0000313" key="2">
    <source>
        <dbReference type="EMBL" id="CAF1105512.1"/>
    </source>
</evidence>
<evidence type="ECO:0000313" key="4">
    <source>
        <dbReference type="Proteomes" id="UP000663852"/>
    </source>
</evidence>
<keyword evidence="3" id="KW-1185">Reference proteome</keyword>
<accession>A0A814PB80</accession>
<evidence type="ECO:0000313" key="1">
    <source>
        <dbReference type="EMBL" id="CAF0792070.1"/>
    </source>
</evidence>
<dbReference type="SUPFAM" id="SSF101690">
    <property type="entry name" value="PAZ domain"/>
    <property type="match status" value="1"/>
</dbReference>
<dbReference type="Proteomes" id="UP000663852">
    <property type="component" value="Unassembled WGS sequence"/>
</dbReference>
<gene>
    <name evidence="2" type="ORF">EDS130_LOCUS20215</name>
    <name evidence="1" type="ORF">XAT740_LOCUS2533</name>
</gene>
<dbReference type="AlphaFoldDB" id="A0A814PB80"/>
<sequence length="264" mass="31365">MQSIIPNHQLTPGVFLWYDGLQCLYSTTHLEPQVKLQPDGQYRLNIKLCVNRWSTKDINDFVNGKTRIYPHDAVRVIEILLKRAIQVVKNKCYFLAKPRVELHNGFEQHFIQRQLGSDRIPTNLDFPRLNNLLRNCIILTKQSDWKTEYEFDSFDSRRPHEIIFDSGEAMTDYYGRLKIQLTKLDHPCIQVYRRNYERPCHLPLELRKIKEWTIYNKPLQRKHEHGTHIVIMISKTHCKSVIIIPTHFVKQCSTFTSTKYSIRS</sequence>
<dbReference type="InterPro" id="IPR036085">
    <property type="entry name" value="PAZ_dom_sf"/>
</dbReference>